<sequence length="472" mass="51086">MDGATRSAARLERAGYRMGHAIGSGARRGVAGLIALERRLTITSAQAERMGRWAGGKVAGGIQMAGMLGTAAVAAAGWKVVSAGTTFELIETQLEGLEGSSAKAAKSMEWIKKFASQTPMELADVAEAFIFARNNGIDPTNGSLRILGDSAKALNKTFEDSIGMLSDAMRDQFDRLPEFGINAERKGAQVIFSYVDKAGKQAVAKVKKDSFAIRDALLGIFDAKFGGGMERAARTTAGKWSNTMDRLTVTADRVWRGGIAQAVNRALDEINSDLDENSAETEKWAAEVGGYIGSVIDRMREIDWKGVTREVASAVATMAQWTKPDPIGSGFSALIRRNQQAALSMSLRNPFLSDETKYRQLWQLRALNKQLGWDEWTSVSLMMKEAARRREIRDAEKLRRQHNQPKGNPRLLPNVYSVPDFRRGPAPPAPPPPKGTISLKVEPAPGLIVTPVGISASGVKLNVLTGRTMVGV</sequence>
<protein>
    <recommendedName>
        <fullName evidence="4">Phage tail tape measure protein</fullName>
    </recommendedName>
</protein>
<dbReference type="InterPro" id="IPR053058">
    <property type="entry name" value="Mulikevirus_tape_measure"/>
</dbReference>
<organism evidence="2 3">
    <name type="scientific">Sphingomonas canadensis</name>
    <dbReference type="NCBI Taxonomy" id="1219257"/>
    <lineage>
        <taxon>Bacteria</taxon>
        <taxon>Pseudomonadati</taxon>
        <taxon>Pseudomonadota</taxon>
        <taxon>Alphaproteobacteria</taxon>
        <taxon>Sphingomonadales</taxon>
        <taxon>Sphingomonadaceae</taxon>
        <taxon>Sphingomonas</taxon>
    </lineage>
</organism>
<dbReference type="EMBL" id="JBHTJG010000003">
    <property type="protein sequence ID" value="MFD0946262.1"/>
    <property type="molecule type" value="Genomic_DNA"/>
</dbReference>
<proteinExistence type="predicted"/>
<dbReference type="Proteomes" id="UP001596977">
    <property type="component" value="Unassembled WGS sequence"/>
</dbReference>
<gene>
    <name evidence="2" type="ORF">ACFQ1E_07940</name>
</gene>
<name>A0ABW3H5W9_9SPHN</name>
<evidence type="ECO:0000313" key="3">
    <source>
        <dbReference type="Proteomes" id="UP001596977"/>
    </source>
</evidence>
<comment type="caution">
    <text evidence="2">The sequence shown here is derived from an EMBL/GenBank/DDBJ whole genome shotgun (WGS) entry which is preliminary data.</text>
</comment>
<keyword evidence="3" id="KW-1185">Reference proteome</keyword>
<dbReference type="PANTHER" id="PTHR38812">
    <property type="entry name" value="MU-LIKE PROPHAGE FLUMU PROTEIN GP42"/>
    <property type="match status" value="1"/>
</dbReference>
<reference evidence="3" key="1">
    <citation type="journal article" date="2019" name="Int. J. Syst. Evol. Microbiol.">
        <title>The Global Catalogue of Microorganisms (GCM) 10K type strain sequencing project: providing services to taxonomists for standard genome sequencing and annotation.</title>
        <authorList>
            <consortium name="The Broad Institute Genomics Platform"/>
            <consortium name="The Broad Institute Genome Sequencing Center for Infectious Disease"/>
            <person name="Wu L."/>
            <person name="Ma J."/>
        </authorList>
    </citation>
    <scope>NUCLEOTIDE SEQUENCE [LARGE SCALE GENOMIC DNA]</scope>
    <source>
        <strain evidence="3">CCUG 62982</strain>
    </source>
</reference>
<dbReference type="PANTHER" id="PTHR38812:SF2">
    <property type="entry name" value="MU-LIKE PROPHAGE FLUMU PROTEIN GP42"/>
    <property type="match status" value="1"/>
</dbReference>
<evidence type="ECO:0000313" key="2">
    <source>
        <dbReference type="EMBL" id="MFD0946262.1"/>
    </source>
</evidence>
<evidence type="ECO:0000256" key="1">
    <source>
        <dbReference type="SAM" id="MobiDB-lite"/>
    </source>
</evidence>
<accession>A0ABW3H5W9</accession>
<evidence type="ECO:0008006" key="4">
    <source>
        <dbReference type="Google" id="ProtNLM"/>
    </source>
</evidence>
<feature type="compositionally biased region" description="Pro residues" evidence="1">
    <location>
        <begin position="425"/>
        <end position="434"/>
    </location>
</feature>
<feature type="region of interest" description="Disordered" evidence="1">
    <location>
        <begin position="398"/>
        <end position="436"/>
    </location>
</feature>
<dbReference type="RefSeq" id="WP_264943635.1">
    <property type="nucleotide sequence ID" value="NZ_JAPDRA010000003.1"/>
</dbReference>